<protein>
    <submittedName>
        <fullName evidence="1">Uncharacterized protein</fullName>
    </submittedName>
</protein>
<reference evidence="1 2" key="1">
    <citation type="journal article" date="2012" name="J. Bacteriol.">
        <title>Genome Sequence of Pectin-Degrading Alishewanella aestuarii Strain B11T, Isolated from Tidal Flat Sediment.</title>
        <authorList>
            <person name="Jung J."/>
            <person name="Choi S."/>
            <person name="Chun J."/>
            <person name="Park W."/>
        </authorList>
    </citation>
    <scope>NUCLEOTIDE SEQUENCE [LARGE SCALE GENOMIC DNA]</scope>
    <source>
        <strain evidence="1 2">B11</strain>
    </source>
</reference>
<accession>J1QIB9</accession>
<evidence type="ECO:0000313" key="1">
    <source>
        <dbReference type="EMBL" id="EJI85281.1"/>
    </source>
</evidence>
<evidence type="ECO:0000313" key="2">
    <source>
        <dbReference type="Proteomes" id="UP000012043"/>
    </source>
</evidence>
<name>J1QIB9_9ALTE</name>
<dbReference type="EMBL" id="ALAB01000025">
    <property type="protein sequence ID" value="EJI85281.1"/>
    <property type="molecule type" value="Genomic_DNA"/>
</dbReference>
<keyword evidence="2" id="KW-1185">Reference proteome</keyword>
<comment type="caution">
    <text evidence="1">The sequence shown here is derived from an EMBL/GenBank/DDBJ whole genome shotgun (WGS) entry which is preliminary data.</text>
</comment>
<dbReference type="PATRIC" id="fig|1197174.4.peg.1819"/>
<sequence>MACSITISKAASTGFFKNLTVCLNLQRAAPNAGKSYAWMDYRHIKSKKPALAG</sequence>
<dbReference type="Proteomes" id="UP000012043">
    <property type="component" value="Unassembled WGS sequence"/>
</dbReference>
<organism evidence="1 2">
    <name type="scientific">Alishewanella aestuarii B11</name>
    <dbReference type="NCBI Taxonomy" id="1197174"/>
    <lineage>
        <taxon>Bacteria</taxon>
        <taxon>Pseudomonadati</taxon>
        <taxon>Pseudomonadota</taxon>
        <taxon>Gammaproteobacteria</taxon>
        <taxon>Alteromonadales</taxon>
        <taxon>Alteromonadaceae</taxon>
        <taxon>Alishewanella</taxon>
    </lineage>
</organism>
<gene>
    <name evidence="1" type="ORF">AEST_18600</name>
</gene>
<dbReference type="AlphaFoldDB" id="J1QIB9"/>
<proteinExistence type="predicted"/>